<evidence type="ECO:0000256" key="1">
    <source>
        <dbReference type="ARBA" id="ARBA00001913"/>
    </source>
</evidence>
<dbReference type="InterPro" id="IPR050738">
    <property type="entry name" value="Sulfatase"/>
</dbReference>
<comment type="caution">
    <text evidence="9">The sequence shown here is derived from an EMBL/GenBank/DDBJ whole genome shotgun (WGS) entry which is preliminary data.</text>
</comment>
<organism evidence="9 10">
    <name type="scientific">Pseudomonas umsongensis</name>
    <dbReference type="NCBI Taxonomy" id="198618"/>
    <lineage>
        <taxon>Bacteria</taxon>
        <taxon>Pseudomonadati</taxon>
        <taxon>Pseudomonadota</taxon>
        <taxon>Gammaproteobacteria</taxon>
        <taxon>Pseudomonadales</taxon>
        <taxon>Pseudomonadaceae</taxon>
        <taxon>Pseudomonas</taxon>
    </lineage>
</organism>
<dbReference type="RefSeq" id="WP_083349068.1">
    <property type="nucleotide sequence ID" value="NZ_CP044409.1"/>
</dbReference>
<dbReference type="PANTHER" id="PTHR42693:SF42">
    <property type="entry name" value="ARYLSULFATASE G"/>
    <property type="match status" value="1"/>
</dbReference>
<dbReference type="Gene3D" id="3.30.1120.10">
    <property type="match status" value="1"/>
</dbReference>
<feature type="signal peptide" evidence="7">
    <location>
        <begin position="1"/>
        <end position="22"/>
    </location>
</feature>
<evidence type="ECO:0000256" key="5">
    <source>
        <dbReference type="ARBA" id="ARBA00022801"/>
    </source>
</evidence>
<dbReference type="InterPro" id="IPR017850">
    <property type="entry name" value="Alkaline_phosphatase_core_sf"/>
</dbReference>
<comment type="cofactor">
    <cofactor evidence="1">
        <name>Ca(2+)</name>
        <dbReference type="ChEBI" id="CHEBI:29108"/>
    </cofactor>
</comment>
<name>A0ABX4E0G6_9PSED</name>
<reference evidence="9 10" key="1">
    <citation type="submission" date="2017-06" db="EMBL/GenBank/DDBJ databases">
        <authorList>
            <person name="Furmanczyk E.M."/>
        </authorList>
    </citation>
    <scope>NUCLEOTIDE SEQUENCE [LARGE SCALE GENOMIC DNA]</scope>
    <source>
        <strain evidence="9 10">DSM 16611</strain>
    </source>
</reference>
<gene>
    <name evidence="9" type="ORF">PSUM_04375</name>
</gene>
<keyword evidence="4 7" id="KW-0732">Signal</keyword>
<protein>
    <submittedName>
        <fullName evidence="9">Arylsulfatase</fullName>
    </submittedName>
</protein>
<evidence type="ECO:0000313" key="9">
    <source>
        <dbReference type="EMBL" id="OXR35135.1"/>
    </source>
</evidence>
<keyword evidence="3" id="KW-0479">Metal-binding</keyword>
<dbReference type="CDD" id="cd16142">
    <property type="entry name" value="ARS_like"/>
    <property type="match status" value="1"/>
</dbReference>
<dbReference type="InterPro" id="IPR000917">
    <property type="entry name" value="Sulfatase_N"/>
</dbReference>
<dbReference type="Proteomes" id="UP000215455">
    <property type="component" value="Unassembled WGS sequence"/>
</dbReference>
<evidence type="ECO:0000256" key="4">
    <source>
        <dbReference type="ARBA" id="ARBA00022729"/>
    </source>
</evidence>
<evidence type="ECO:0000256" key="6">
    <source>
        <dbReference type="ARBA" id="ARBA00022837"/>
    </source>
</evidence>
<feature type="domain" description="Sulfatase N-terminal" evidence="8">
    <location>
        <begin position="27"/>
        <end position="362"/>
    </location>
</feature>
<evidence type="ECO:0000256" key="7">
    <source>
        <dbReference type="SAM" id="SignalP"/>
    </source>
</evidence>
<evidence type="ECO:0000256" key="3">
    <source>
        <dbReference type="ARBA" id="ARBA00022723"/>
    </source>
</evidence>
<dbReference type="EMBL" id="NIWU01000001">
    <property type="protein sequence ID" value="OXR35135.1"/>
    <property type="molecule type" value="Genomic_DNA"/>
</dbReference>
<keyword evidence="6" id="KW-0106">Calcium</keyword>
<dbReference type="PANTHER" id="PTHR42693">
    <property type="entry name" value="ARYLSULFATASE FAMILY MEMBER"/>
    <property type="match status" value="1"/>
</dbReference>
<evidence type="ECO:0000259" key="8">
    <source>
        <dbReference type="Pfam" id="PF00884"/>
    </source>
</evidence>
<evidence type="ECO:0000313" key="10">
    <source>
        <dbReference type="Proteomes" id="UP000215455"/>
    </source>
</evidence>
<keyword evidence="5" id="KW-0378">Hydrolase</keyword>
<proteinExistence type="inferred from homology"/>
<accession>A0ABX4E0G6</accession>
<dbReference type="Pfam" id="PF00884">
    <property type="entry name" value="Sulfatase"/>
    <property type="match status" value="1"/>
</dbReference>
<feature type="chain" id="PRO_5046247256" evidence="7">
    <location>
        <begin position="23"/>
        <end position="482"/>
    </location>
</feature>
<comment type="similarity">
    <text evidence="2">Belongs to the sulfatase family.</text>
</comment>
<keyword evidence="10" id="KW-1185">Reference proteome</keyword>
<sequence length="482" mass="52749">MRNLLACLALPGVLLASPFVVAQDAAPNIVVLLFDNLGYGELGVYGGGALRGAETPRIDQLAAEGMRFTDFNVEAQCTPSRSALMTGRFPIRSGTYKVPRPGQPDGLTLWEVTLPELLSAKGYATGIWGKWHLGSSEERFPTQQGFDEWYGVPRTYDEAMWSASDVASGLTPAIGSKQGWDQKLAPAQFIYEARKGEAPKAVKKLDLDTRRTMDEEITQRATAFINHNAQSGKPFFAYVSFSQPHMPTQPNPAFAGKTGNGSWADVLAEIDFRTGQVLDALKAAGVEQNTLVVLASDNGGESTYPWQGANGPWRGTYFTAMEGSLRAPFILRWPGHVSTGKVSNEIVHIVDLYTTLAHAAGAEIPTDRAVDGVDQMAFFTGKQPKSNREGFPAYVADRLSAVKWRNWKLQLILQDDMYDPPQTLALPRLYNLLTDLREEHNVAAQNTWVITPMMSIVGALKTSLAKYPPIESGTPDPYVPSH</sequence>
<dbReference type="Gene3D" id="3.40.720.10">
    <property type="entry name" value="Alkaline Phosphatase, subunit A"/>
    <property type="match status" value="1"/>
</dbReference>
<evidence type="ECO:0000256" key="2">
    <source>
        <dbReference type="ARBA" id="ARBA00008779"/>
    </source>
</evidence>
<dbReference type="SUPFAM" id="SSF53649">
    <property type="entry name" value="Alkaline phosphatase-like"/>
    <property type="match status" value="1"/>
</dbReference>